<dbReference type="EC" id="3.1.-.-" evidence="7"/>
<keyword evidence="4 7" id="KW-0255">Endonuclease</keyword>
<keyword evidence="6 7" id="KW-0862">Zinc</keyword>
<evidence type="ECO:0000256" key="7">
    <source>
        <dbReference type="HAMAP-Rule" id="MF_00009"/>
    </source>
</evidence>
<keyword evidence="7" id="KW-0963">Cytoplasm</keyword>
<dbReference type="Pfam" id="PF02130">
    <property type="entry name" value="YbeY"/>
    <property type="match status" value="1"/>
</dbReference>
<dbReference type="PANTHER" id="PTHR46986">
    <property type="entry name" value="ENDORIBONUCLEASE YBEY, CHLOROPLASTIC"/>
    <property type="match status" value="1"/>
</dbReference>
<keyword evidence="7" id="KW-0698">rRNA processing</keyword>
<dbReference type="InterPro" id="IPR020549">
    <property type="entry name" value="YbeY_CS"/>
</dbReference>
<comment type="cofactor">
    <cofactor evidence="7">
        <name>Zn(2+)</name>
        <dbReference type="ChEBI" id="CHEBI:29105"/>
    </cofactor>
    <text evidence="7">Binds 1 zinc ion.</text>
</comment>
<dbReference type="InterPro" id="IPR002036">
    <property type="entry name" value="YbeY"/>
</dbReference>
<evidence type="ECO:0000256" key="6">
    <source>
        <dbReference type="ARBA" id="ARBA00022833"/>
    </source>
</evidence>
<feature type="binding site" evidence="7">
    <location>
        <position position="98"/>
    </location>
    <ligand>
        <name>Zn(2+)</name>
        <dbReference type="ChEBI" id="CHEBI:29105"/>
        <note>catalytic</note>
    </ligand>
</feature>
<evidence type="ECO:0000256" key="4">
    <source>
        <dbReference type="ARBA" id="ARBA00022759"/>
    </source>
</evidence>
<dbReference type="GO" id="GO:0005737">
    <property type="term" value="C:cytoplasm"/>
    <property type="evidence" value="ECO:0007669"/>
    <property type="project" value="UniProtKB-SubCell"/>
</dbReference>
<reference evidence="8" key="1">
    <citation type="submission" date="2020-01" db="EMBL/GenBank/DDBJ databases">
        <authorList>
            <person name="Meier V. D."/>
            <person name="Meier V D."/>
        </authorList>
    </citation>
    <scope>NUCLEOTIDE SEQUENCE</scope>
    <source>
        <strain evidence="8">HLG_WM_MAG_12</strain>
    </source>
</reference>
<protein>
    <recommendedName>
        <fullName evidence="7">Endoribonuclease YbeY</fullName>
        <ecNumber evidence="7">3.1.-.-</ecNumber>
    </recommendedName>
</protein>
<keyword evidence="2 7" id="KW-0540">Nuclease</keyword>
<sequence length="137" mass="16137">MIEIDNLTDFEIEVEFLEKISNYFANSKDIELIVCNSEYIKDLNKKHRKKDKSTDVLSFGIQDFLVLGSIVINIDEVKSKASFYKHSFYNEFCLLFIHGLLHLLGYDHEKDFGEMRNKEEEIIKHFDLPTSLIVRQV</sequence>
<dbReference type="GO" id="GO:0004521">
    <property type="term" value="F:RNA endonuclease activity"/>
    <property type="evidence" value="ECO:0007669"/>
    <property type="project" value="UniProtKB-UniRule"/>
</dbReference>
<comment type="similarity">
    <text evidence="1 7">Belongs to the endoribonuclease YbeY family.</text>
</comment>
<comment type="function">
    <text evidence="7">Single strand-specific metallo-endoribonuclease involved in late-stage 70S ribosome quality control and in maturation of the 3' terminus of the 16S rRNA.</text>
</comment>
<organism evidence="8">
    <name type="scientific">uncultured Campylobacterales bacterium</name>
    <dbReference type="NCBI Taxonomy" id="352960"/>
    <lineage>
        <taxon>Bacteria</taxon>
        <taxon>Pseudomonadati</taxon>
        <taxon>Campylobacterota</taxon>
        <taxon>Epsilonproteobacteria</taxon>
        <taxon>Campylobacterales</taxon>
        <taxon>environmental samples</taxon>
    </lineage>
</organism>
<evidence type="ECO:0000256" key="3">
    <source>
        <dbReference type="ARBA" id="ARBA00022723"/>
    </source>
</evidence>
<keyword evidence="5 7" id="KW-0378">Hydrolase</keyword>
<evidence type="ECO:0000313" key="8">
    <source>
        <dbReference type="EMBL" id="CAA6811511.1"/>
    </source>
</evidence>
<keyword evidence="3 7" id="KW-0479">Metal-binding</keyword>
<dbReference type="AlphaFoldDB" id="A0A6S6SWS2"/>
<dbReference type="HAMAP" id="MF_00009">
    <property type="entry name" value="Endoribonucl_YbeY"/>
    <property type="match status" value="1"/>
</dbReference>
<comment type="subcellular location">
    <subcellularLocation>
        <location evidence="7">Cytoplasm</location>
    </subcellularLocation>
</comment>
<dbReference type="SUPFAM" id="SSF55486">
    <property type="entry name" value="Metalloproteases ('zincins'), catalytic domain"/>
    <property type="match status" value="1"/>
</dbReference>
<feature type="binding site" evidence="7">
    <location>
        <position position="108"/>
    </location>
    <ligand>
        <name>Zn(2+)</name>
        <dbReference type="ChEBI" id="CHEBI:29105"/>
        <note>catalytic</note>
    </ligand>
</feature>
<dbReference type="GO" id="GO:0004222">
    <property type="term" value="F:metalloendopeptidase activity"/>
    <property type="evidence" value="ECO:0007669"/>
    <property type="project" value="InterPro"/>
</dbReference>
<keyword evidence="7" id="KW-0690">Ribosome biogenesis</keyword>
<evidence type="ECO:0000256" key="2">
    <source>
        <dbReference type="ARBA" id="ARBA00022722"/>
    </source>
</evidence>
<dbReference type="PROSITE" id="PS01306">
    <property type="entry name" value="UPF0054"/>
    <property type="match status" value="1"/>
</dbReference>
<evidence type="ECO:0000256" key="1">
    <source>
        <dbReference type="ARBA" id="ARBA00010875"/>
    </source>
</evidence>
<dbReference type="InterPro" id="IPR023091">
    <property type="entry name" value="MetalPrtase_cat_dom_sf_prd"/>
</dbReference>
<dbReference type="Gene3D" id="3.40.390.30">
    <property type="entry name" value="Metalloproteases ('zincins'), catalytic domain"/>
    <property type="match status" value="1"/>
</dbReference>
<gene>
    <name evidence="7" type="primary">ybeY</name>
    <name evidence="8" type="ORF">HELGO_WM6443</name>
</gene>
<name>A0A6S6SWS2_9BACT</name>
<feature type="binding site" evidence="7">
    <location>
        <position position="102"/>
    </location>
    <ligand>
        <name>Zn(2+)</name>
        <dbReference type="ChEBI" id="CHEBI:29105"/>
        <note>catalytic</note>
    </ligand>
</feature>
<accession>A0A6S6SWS2</accession>
<dbReference type="PANTHER" id="PTHR46986:SF1">
    <property type="entry name" value="ENDORIBONUCLEASE YBEY, CHLOROPLASTIC"/>
    <property type="match status" value="1"/>
</dbReference>
<dbReference type="EMBL" id="CACVAW010000044">
    <property type="protein sequence ID" value="CAA6811511.1"/>
    <property type="molecule type" value="Genomic_DNA"/>
</dbReference>
<evidence type="ECO:0000256" key="5">
    <source>
        <dbReference type="ARBA" id="ARBA00022801"/>
    </source>
</evidence>
<dbReference type="NCBIfam" id="TIGR00043">
    <property type="entry name" value="rRNA maturation RNase YbeY"/>
    <property type="match status" value="1"/>
</dbReference>
<proteinExistence type="inferred from homology"/>
<dbReference type="GO" id="GO:0008270">
    <property type="term" value="F:zinc ion binding"/>
    <property type="evidence" value="ECO:0007669"/>
    <property type="project" value="UniProtKB-UniRule"/>
</dbReference>
<dbReference type="GO" id="GO:0006364">
    <property type="term" value="P:rRNA processing"/>
    <property type="evidence" value="ECO:0007669"/>
    <property type="project" value="UniProtKB-UniRule"/>
</dbReference>